<evidence type="ECO:0000256" key="1">
    <source>
        <dbReference type="SAM" id="MobiDB-lite"/>
    </source>
</evidence>
<feature type="transmembrane region" description="Helical" evidence="2">
    <location>
        <begin position="55"/>
        <end position="74"/>
    </location>
</feature>
<accession>A0A0P1BMG1</accession>
<reference evidence="3 4" key="1">
    <citation type="submission" date="2014-09" db="EMBL/GenBank/DDBJ databases">
        <authorList>
            <person name="Magalhaes I.L.F."/>
            <person name="Oliveira U."/>
            <person name="Santos F.R."/>
            <person name="Vidigal T.H.D.A."/>
            <person name="Brescovit A.D."/>
            <person name="Santos A.J."/>
        </authorList>
    </citation>
    <scope>NUCLEOTIDE SEQUENCE [LARGE SCALE GENOMIC DNA]</scope>
</reference>
<keyword evidence="2" id="KW-0472">Membrane</keyword>
<evidence type="ECO:0000313" key="4">
    <source>
        <dbReference type="Proteomes" id="UP000054845"/>
    </source>
</evidence>
<keyword evidence="2" id="KW-0812">Transmembrane</keyword>
<dbReference type="OrthoDB" id="3363151at2759"/>
<name>A0A0P1BMG1_9BASI</name>
<dbReference type="EMBL" id="CCYA01000269">
    <property type="protein sequence ID" value="CEH18049.1"/>
    <property type="molecule type" value="Genomic_DNA"/>
</dbReference>
<evidence type="ECO:0000256" key="2">
    <source>
        <dbReference type="SAM" id="Phobius"/>
    </source>
</evidence>
<sequence length="397" mass="43692">MKLKFLWQWSRRAPGPTSRIASEERESTPQNATAKRGQDGTKPHRALHLDGLKGLIALQAWVYAFFLILCPGVITDTSVDGAQPAAFLLGGPKWQDKIRKVMSPLLFDGSLQVSFFLMISARVISEGESCSRLVFLPRPNADMPCIRLAPSDGSFYLSPRNTSWALARIFQQSFTVYALLVILPFVRAKYRLGGLAAFALVAAWVGSWAWYSVSGVIISDLSHRGVLQSISRSSWKVGRFAIRKCTFATCLFLVGAMLKYAGAVWPSVRKAELVAHAAQSTARLNRNFDTSQKAYPRFDNWFVVMAILCLVEMSPRTRKVLSAKPLRTFCKLSLALHLVSGLVIQTLGSELVEVSIARTNRAGTILRTKDFSVALAIAFILGMAKLLIRAAIGAALP</sequence>
<feature type="transmembrane region" description="Helical" evidence="2">
    <location>
        <begin position="165"/>
        <end position="186"/>
    </location>
</feature>
<feature type="region of interest" description="Disordered" evidence="1">
    <location>
        <begin position="14"/>
        <end position="42"/>
    </location>
</feature>
<keyword evidence="2" id="KW-1133">Transmembrane helix</keyword>
<feature type="transmembrane region" description="Helical" evidence="2">
    <location>
        <begin position="192"/>
        <end position="219"/>
    </location>
</feature>
<proteinExistence type="predicted"/>
<evidence type="ECO:0000313" key="3">
    <source>
        <dbReference type="EMBL" id="CEH18049.1"/>
    </source>
</evidence>
<dbReference type="Proteomes" id="UP000054845">
    <property type="component" value="Unassembled WGS sequence"/>
</dbReference>
<keyword evidence="4" id="KW-1185">Reference proteome</keyword>
<dbReference type="AlphaFoldDB" id="A0A0P1BMG1"/>
<feature type="transmembrane region" description="Helical" evidence="2">
    <location>
        <begin position="371"/>
        <end position="392"/>
    </location>
</feature>
<protein>
    <submittedName>
        <fullName evidence="3">Uncharacterized protein</fullName>
    </submittedName>
</protein>
<organism evidence="3 4">
    <name type="scientific">Ceraceosorus bombacis</name>
    <dbReference type="NCBI Taxonomy" id="401625"/>
    <lineage>
        <taxon>Eukaryota</taxon>
        <taxon>Fungi</taxon>
        <taxon>Dikarya</taxon>
        <taxon>Basidiomycota</taxon>
        <taxon>Ustilaginomycotina</taxon>
        <taxon>Exobasidiomycetes</taxon>
        <taxon>Ceraceosorales</taxon>
        <taxon>Ceraceosoraceae</taxon>
        <taxon>Ceraceosorus</taxon>
    </lineage>
</organism>